<evidence type="ECO:0000313" key="3">
    <source>
        <dbReference type="Proteomes" id="UP000676336"/>
    </source>
</evidence>
<organism evidence="2 3">
    <name type="scientific">Rotaria magnacalcarata</name>
    <dbReference type="NCBI Taxonomy" id="392030"/>
    <lineage>
        <taxon>Eukaryota</taxon>
        <taxon>Metazoa</taxon>
        <taxon>Spiralia</taxon>
        <taxon>Gnathifera</taxon>
        <taxon>Rotifera</taxon>
        <taxon>Eurotatoria</taxon>
        <taxon>Bdelloidea</taxon>
        <taxon>Philodinida</taxon>
        <taxon>Philodinidae</taxon>
        <taxon>Rotaria</taxon>
    </lineage>
</organism>
<dbReference type="AlphaFoldDB" id="A0A8S3BWW1"/>
<name>A0A8S3BWW1_9BILA</name>
<feature type="non-terminal residue" evidence="2">
    <location>
        <position position="1"/>
    </location>
</feature>
<evidence type="ECO:0008006" key="4">
    <source>
        <dbReference type="Google" id="ProtNLM"/>
    </source>
</evidence>
<evidence type="ECO:0000313" key="1">
    <source>
        <dbReference type="EMBL" id="CAF4762311.1"/>
    </source>
</evidence>
<dbReference type="Proteomes" id="UP000676336">
    <property type="component" value="Unassembled WGS sequence"/>
</dbReference>
<sequence>TIYIKSFIEQAKLGGYSYQCEIESNASNELSLKCATPPKGTMPRIERMDSNGIAIVWDPPTEYGDVRLTVGYH</sequence>
<evidence type="ECO:0000313" key="2">
    <source>
        <dbReference type="EMBL" id="CAF4860997.1"/>
    </source>
</evidence>
<gene>
    <name evidence="1" type="ORF">SMN809_LOCUS45587</name>
    <name evidence="2" type="ORF">SMN809_LOCUS49858</name>
</gene>
<dbReference type="EMBL" id="CAJOBI010139777">
    <property type="protein sequence ID" value="CAF4762311.1"/>
    <property type="molecule type" value="Genomic_DNA"/>
</dbReference>
<dbReference type="EMBL" id="CAJOBI010163661">
    <property type="protein sequence ID" value="CAF4860997.1"/>
    <property type="molecule type" value="Genomic_DNA"/>
</dbReference>
<accession>A0A8S3BWW1</accession>
<protein>
    <recommendedName>
        <fullName evidence="4">Fibronectin type-III domain-containing protein</fullName>
    </recommendedName>
</protein>
<proteinExistence type="predicted"/>
<comment type="caution">
    <text evidence="2">The sequence shown here is derived from an EMBL/GenBank/DDBJ whole genome shotgun (WGS) entry which is preliminary data.</text>
</comment>
<reference evidence="2" key="1">
    <citation type="submission" date="2021-02" db="EMBL/GenBank/DDBJ databases">
        <authorList>
            <person name="Nowell W R."/>
        </authorList>
    </citation>
    <scope>NUCLEOTIDE SEQUENCE</scope>
</reference>